<feature type="compositionally biased region" description="Polar residues" evidence="1">
    <location>
        <begin position="241"/>
        <end position="255"/>
    </location>
</feature>
<feature type="region of interest" description="Disordered" evidence="1">
    <location>
        <begin position="205"/>
        <end position="255"/>
    </location>
</feature>
<dbReference type="EMBL" id="JAZDWU010000004">
    <property type="protein sequence ID" value="KAL0006382.1"/>
    <property type="molecule type" value="Genomic_DNA"/>
</dbReference>
<sequence length="255" mass="29130">MDALLSKTVHFIVAVKLAYRMTHERLGRYLTIYNLCNLLSLILSTNKTVGRSESLYHTTNQNQNGAFTPEKVQVLQYLHSQSGTFPARSFSQDGLWGTAIGFQENLVLARNLVWGFKLPGGLEGNAPLLKQRKIDVSHKYGHSIENDNYLDTDFLVQLWVADRKMKNYKGKRRQKLVQHMKTNMNTEDGIQGHFFGEQDFLDKGKPVLNQPPLSQSDSAFLEPQSPDEKQTYTHTRERGRSSNTKAHYSSTQKPR</sequence>
<keyword evidence="3" id="KW-1185">Reference proteome</keyword>
<reference evidence="2 3" key="1">
    <citation type="submission" date="2024-01" db="EMBL/GenBank/DDBJ databases">
        <title>A telomere-to-telomere, gap-free genome of sweet tea (Lithocarpus litseifolius).</title>
        <authorList>
            <person name="Zhou J."/>
        </authorList>
    </citation>
    <scope>NUCLEOTIDE SEQUENCE [LARGE SCALE GENOMIC DNA]</scope>
    <source>
        <strain evidence="2">Zhou-2022a</strain>
        <tissue evidence="2">Leaf</tissue>
    </source>
</reference>
<organism evidence="2 3">
    <name type="scientific">Lithocarpus litseifolius</name>
    <dbReference type="NCBI Taxonomy" id="425828"/>
    <lineage>
        <taxon>Eukaryota</taxon>
        <taxon>Viridiplantae</taxon>
        <taxon>Streptophyta</taxon>
        <taxon>Embryophyta</taxon>
        <taxon>Tracheophyta</taxon>
        <taxon>Spermatophyta</taxon>
        <taxon>Magnoliopsida</taxon>
        <taxon>eudicotyledons</taxon>
        <taxon>Gunneridae</taxon>
        <taxon>Pentapetalae</taxon>
        <taxon>rosids</taxon>
        <taxon>fabids</taxon>
        <taxon>Fagales</taxon>
        <taxon>Fagaceae</taxon>
        <taxon>Lithocarpus</taxon>
    </lineage>
</organism>
<dbReference type="AlphaFoldDB" id="A0AAW2D702"/>
<name>A0AAW2D702_9ROSI</name>
<accession>A0AAW2D702</accession>
<proteinExistence type="predicted"/>
<gene>
    <name evidence="2" type="ORF">SO802_013943</name>
</gene>
<feature type="compositionally biased region" description="Basic and acidic residues" evidence="1">
    <location>
        <begin position="226"/>
        <end position="240"/>
    </location>
</feature>
<evidence type="ECO:0000256" key="1">
    <source>
        <dbReference type="SAM" id="MobiDB-lite"/>
    </source>
</evidence>
<evidence type="ECO:0000313" key="2">
    <source>
        <dbReference type="EMBL" id="KAL0006382.1"/>
    </source>
</evidence>
<dbReference type="Proteomes" id="UP001459277">
    <property type="component" value="Unassembled WGS sequence"/>
</dbReference>
<comment type="caution">
    <text evidence="2">The sequence shown here is derived from an EMBL/GenBank/DDBJ whole genome shotgun (WGS) entry which is preliminary data.</text>
</comment>
<protein>
    <submittedName>
        <fullName evidence="2">Uncharacterized protein</fullName>
    </submittedName>
</protein>
<evidence type="ECO:0000313" key="3">
    <source>
        <dbReference type="Proteomes" id="UP001459277"/>
    </source>
</evidence>